<sequence>MKYFLPLFFILLFTNKGFSQIDSTSVKTSQQDSIRKAEFLKSIGNGYFPTKYLNIDLRYLIKYNQYEGFRTGLGGITNNAFSKKFRLQGYTVYGFLDHNFKYSIGGGFRIAKSTNTWINLVYTNDLQETGSSNFLTDKRFFQFFEPRLININLFHKYVSKTITLEHQLHPKIITETQFGISKISPTYNYTFNLGSEESFNSYNLTLFKTSLQWSPFSDFEYTNNGIKETTIGYPKFTLQYTKSLANILDGDLSFSKVDFRTIQKFIYKNNASTELVLTTGMTSENTPLTHMYHAYPNNVNKETIWNRFSVAGTNSFETMYFNEFFSDKFATFQIKHELAPFNISPWFKPQLVFISRFAFGTMKDPYRHEGISFNTLDKGFTESGLEINKFFFGFGLSFAYRYGAYHLPTLEDNIAVKFTFNISLD</sequence>
<evidence type="ECO:0000313" key="1">
    <source>
        <dbReference type="EMBL" id="XBG60812.1"/>
    </source>
</evidence>
<organism evidence="1">
    <name type="scientific">Pontimicrobium sp. SW4</name>
    <dbReference type="NCBI Taxonomy" id="3153519"/>
    <lineage>
        <taxon>Bacteria</taxon>
        <taxon>Pseudomonadati</taxon>
        <taxon>Bacteroidota</taxon>
        <taxon>Flavobacteriia</taxon>
        <taxon>Flavobacteriales</taxon>
        <taxon>Flavobacteriaceae</taxon>
        <taxon>Pontimicrobium</taxon>
    </lineage>
</organism>
<reference evidence="1" key="1">
    <citation type="submission" date="2024-05" db="EMBL/GenBank/DDBJ databases">
        <title>Pontimicrobium maritimus sp. nov., isolated form sea water.</title>
        <authorList>
            <person name="Muhammad N."/>
            <person name="Vuong T.Q."/>
            <person name="Han H.L."/>
            <person name="Kim S.-G."/>
        </authorList>
    </citation>
    <scope>NUCLEOTIDE SEQUENCE</scope>
    <source>
        <strain evidence="1">SW4</strain>
    </source>
</reference>
<proteinExistence type="predicted"/>
<dbReference type="AlphaFoldDB" id="A0AAU7BR87"/>
<dbReference type="RefSeq" id="WP_347923041.1">
    <property type="nucleotide sequence ID" value="NZ_CP157199.1"/>
</dbReference>
<protein>
    <recommendedName>
        <fullName evidence="2">Bacterial surface antigen (D15) domain-containing protein</fullName>
    </recommendedName>
</protein>
<gene>
    <name evidence="1" type="ORF">ABGB03_13195</name>
</gene>
<name>A0AAU7BR87_9FLAO</name>
<evidence type="ECO:0008006" key="2">
    <source>
        <dbReference type="Google" id="ProtNLM"/>
    </source>
</evidence>
<accession>A0AAU7BR87</accession>
<dbReference type="EMBL" id="CP157199">
    <property type="protein sequence ID" value="XBG60812.1"/>
    <property type="molecule type" value="Genomic_DNA"/>
</dbReference>